<comment type="caution">
    <text evidence="1">The sequence shown here is derived from an EMBL/GenBank/DDBJ whole genome shotgun (WGS) entry which is preliminary data.</text>
</comment>
<dbReference type="Proteomes" id="UP000054564">
    <property type="component" value="Unassembled WGS sequence"/>
</dbReference>
<dbReference type="AlphaFoldDB" id="A0A0L0W209"/>
<proteinExistence type="predicted"/>
<gene>
    <name evidence="1" type="ORF">PSTG_01387</name>
</gene>
<evidence type="ECO:0000313" key="2">
    <source>
        <dbReference type="Proteomes" id="UP000054564"/>
    </source>
</evidence>
<organism evidence="1 2">
    <name type="scientific">Puccinia striiformis f. sp. tritici PST-78</name>
    <dbReference type="NCBI Taxonomy" id="1165861"/>
    <lineage>
        <taxon>Eukaryota</taxon>
        <taxon>Fungi</taxon>
        <taxon>Dikarya</taxon>
        <taxon>Basidiomycota</taxon>
        <taxon>Pucciniomycotina</taxon>
        <taxon>Pucciniomycetes</taxon>
        <taxon>Pucciniales</taxon>
        <taxon>Pucciniaceae</taxon>
        <taxon>Puccinia</taxon>
    </lineage>
</organism>
<protein>
    <submittedName>
        <fullName evidence="1">Uncharacterized protein</fullName>
    </submittedName>
</protein>
<evidence type="ECO:0000313" key="1">
    <source>
        <dbReference type="EMBL" id="KNF05578.1"/>
    </source>
</evidence>
<dbReference type="OrthoDB" id="2495389at2759"/>
<sequence length="196" mass="22525">MKFFYSNSFSLWIAVIIVSSTFYLASSTSLNNHIKASQVKRSTLVKRIVTPPRFVIIPLYGPVSFDDIFNAGSGIRDSNQPEPLSRFKMQATQALGDVVQRYAKAHPEMSKRVALDMHEVWLEESGQLDPQVDEDKVLQARADLAAFFKEHPELQQQAQDDFKDQIDQLFHSRKMTDWDNKDEIPNDWAHIKPNDD</sequence>
<keyword evidence="2" id="KW-1185">Reference proteome</keyword>
<reference evidence="2" key="1">
    <citation type="submission" date="2014-03" db="EMBL/GenBank/DDBJ databases">
        <title>The Genome Sequence of Puccinia striiformis f. sp. tritici PST-78.</title>
        <authorList>
            <consortium name="The Broad Institute Genome Sequencing Platform"/>
            <person name="Cuomo C."/>
            <person name="Hulbert S."/>
            <person name="Chen X."/>
            <person name="Walker B."/>
            <person name="Young S.K."/>
            <person name="Zeng Q."/>
            <person name="Gargeya S."/>
            <person name="Fitzgerald M."/>
            <person name="Haas B."/>
            <person name="Abouelleil A."/>
            <person name="Alvarado L."/>
            <person name="Arachchi H.M."/>
            <person name="Berlin A.M."/>
            <person name="Chapman S.B."/>
            <person name="Goldberg J."/>
            <person name="Griggs A."/>
            <person name="Gujja S."/>
            <person name="Hansen M."/>
            <person name="Howarth C."/>
            <person name="Imamovic A."/>
            <person name="Larimer J."/>
            <person name="McCowan C."/>
            <person name="Montmayeur A."/>
            <person name="Murphy C."/>
            <person name="Neiman D."/>
            <person name="Pearson M."/>
            <person name="Priest M."/>
            <person name="Roberts A."/>
            <person name="Saif S."/>
            <person name="Shea T."/>
            <person name="Sisk P."/>
            <person name="Sykes S."/>
            <person name="Wortman J."/>
            <person name="Nusbaum C."/>
            <person name="Birren B."/>
        </authorList>
    </citation>
    <scope>NUCLEOTIDE SEQUENCE [LARGE SCALE GENOMIC DNA]</scope>
    <source>
        <strain evidence="2">race PST-78</strain>
    </source>
</reference>
<dbReference type="EMBL" id="AJIL01000007">
    <property type="protein sequence ID" value="KNF05578.1"/>
    <property type="molecule type" value="Genomic_DNA"/>
</dbReference>
<accession>A0A0L0W209</accession>
<name>A0A0L0W209_9BASI</name>